<name>A0ABN7T6L4_OIKDI</name>
<protein>
    <submittedName>
        <fullName evidence="2">Oidioi.mRNA.OKI2018_I69.chr2.g6361.t2.cds</fullName>
    </submittedName>
</protein>
<evidence type="ECO:0000313" key="2">
    <source>
        <dbReference type="EMBL" id="CAG5112108.1"/>
    </source>
</evidence>
<gene>
    <name evidence="2" type="ORF">OKIOD_LOCUS15126</name>
</gene>
<keyword evidence="3" id="KW-1185">Reference proteome</keyword>
<sequence length="446" mass="51265">MANEELIALIFTSEGGIALNNIEFEFRDTYCTGLDLEGYRDVQTLLEKKYKGSNDVIPYSNQISEDSSKAKWEQSGPPWTILITSLGFCSQETLQNAFLRHYSSWSGIHKPRFQKENKKCTFFARFDNMKEADDLKVFLHRYKDMSLKVQFVTSYALPNQKEMRARESGNTSYYKDEARNRKKSHRPHQVYYNNYGPIISGQRRHDSPKISLQTYLAEEEPSTGASDSTIKATEVIEEKIPLDMIEGGVDLTLRPEVVCLPLSELGIRIVRPRELRGLLEHDLIPWHKFPSELMLEMPPEDFLVEVTAKPFVDFEENKVVLEDVPLRIHCKLVNSLFVVSQIGKKDGVLVKHKKSGDIGWARGEIHENVKLVVVFNLNKGQEFRWKIKEVEVTPCFAGIPCQTIIVEVQKGYNLRTAPKIGDEVLIRHIKGNEKRKQKRFIFATAP</sequence>
<proteinExistence type="predicted"/>
<evidence type="ECO:0000256" key="1">
    <source>
        <dbReference type="SAM" id="MobiDB-lite"/>
    </source>
</evidence>
<evidence type="ECO:0000313" key="3">
    <source>
        <dbReference type="Proteomes" id="UP001158576"/>
    </source>
</evidence>
<reference evidence="2 3" key="1">
    <citation type="submission" date="2021-04" db="EMBL/GenBank/DDBJ databases">
        <authorList>
            <person name="Bliznina A."/>
        </authorList>
    </citation>
    <scope>NUCLEOTIDE SEQUENCE [LARGE SCALE GENOMIC DNA]</scope>
</reference>
<dbReference type="EMBL" id="OU015567">
    <property type="protein sequence ID" value="CAG5112108.1"/>
    <property type="molecule type" value="Genomic_DNA"/>
</dbReference>
<dbReference type="Proteomes" id="UP001158576">
    <property type="component" value="Chromosome 2"/>
</dbReference>
<accession>A0ABN7T6L4</accession>
<organism evidence="2 3">
    <name type="scientific">Oikopleura dioica</name>
    <name type="common">Tunicate</name>
    <dbReference type="NCBI Taxonomy" id="34765"/>
    <lineage>
        <taxon>Eukaryota</taxon>
        <taxon>Metazoa</taxon>
        <taxon>Chordata</taxon>
        <taxon>Tunicata</taxon>
        <taxon>Appendicularia</taxon>
        <taxon>Copelata</taxon>
        <taxon>Oikopleuridae</taxon>
        <taxon>Oikopleura</taxon>
    </lineage>
</organism>
<feature type="region of interest" description="Disordered" evidence="1">
    <location>
        <begin position="166"/>
        <end position="187"/>
    </location>
</feature>